<reference evidence="1 2" key="1">
    <citation type="submission" date="2018-08" db="EMBL/GenBank/DDBJ databases">
        <title>Sphingobium sp. EO9.</title>
        <authorList>
            <person name="Park Y."/>
            <person name="Kim K.H."/>
            <person name="Jeon C.O."/>
        </authorList>
    </citation>
    <scope>NUCLEOTIDE SEQUENCE [LARGE SCALE GENOMIC DNA]</scope>
    <source>
        <strain evidence="1 2">EO9</strain>
    </source>
</reference>
<dbReference type="EMBL" id="QVRA01000011">
    <property type="protein sequence ID" value="RJG54224.1"/>
    <property type="molecule type" value="Genomic_DNA"/>
</dbReference>
<name>A0A418YRH4_9SPHN</name>
<organism evidence="1 2">
    <name type="scientific">Sphingobium terrigena</name>
    <dbReference type="NCBI Taxonomy" id="2304063"/>
    <lineage>
        <taxon>Bacteria</taxon>
        <taxon>Pseudomonadati</taxon>
        <taxon>Pseudomonadota</taxon>
        <taxon>Alphaproteobacteria</taxon>
        <taxon>Sphingomonadales</taxon>
        <taxon>Sphingomonadaceae</taxon>
        <taxon>Sphingobium</taxon>
    </lineage>
</organism>
<comment type="caution">
    <text evidence="1">The sequence shown here is derived from an EMBL/GenBank/DDBJ whole genome shotgun (WGS) entry which is preliminary data.</text>
</comment>
<protein>
    <submittedName>
        <fullName evidence="1">Uncharacterized protein</fullName>
    </submittedName>
</protein>
<dbReference type="OrthoDB" id="7652274at2"/>
<accession>A0A418YRH4</accession>
<dbReference type="RefSeq" id="WP_119747393.1">
    <property type="nucleotide sequence ID" value="NZ_QVRA01000011.1"/>
</dbReference>
<evidence type="ECO:0000313" key="2">
    <source>
        <dbReference type="Proteomes" id="UP000283469"/>
    </source>
</evidence>
<evidence type="ECO:0000313" key="1">
    <source>
        <dbReference type="EMBL" id="RJG54224.1"/>
    </source>
</evidence>
<dbReference type="AlphaFoldDB" id="A0A418YRH4"/>
<keyword evidence="2" id="KW-1185">Reference proteome</keyword>
<sequence>MTTETTSNRKPAFRLYIVNGEGEKAIWIPVGAAWSHQDGKGYSISLDAIPVTGRLVMRAASETSEGNGGQP</sequence>
<proteinExistence type="predicted"/>
<gene>
    <name evidence="1" type="ORF">D0Z70_13920</name>
</gene>
<dbReference type="Proteomes" id="UP000283469">
    <property type="component" value="Unassembled WGS sequence"/>
</dbReference>